<reference evidence="8 9" key="1">
    <citation type="submission" date="2024-02" db="UniProtKB">
        <authorList>
            <consortium name="WormBaseParasite"/>
        </authorList>
    </citation>
    <scope>IDENTIFICATION</scope>
</reference>
<dbReference type="InterPro" id="IPR005378">
    <property type="entry name" value="Vps35"/>
</dbReference>
<evidence type="ECO:0000256" key="1">
    <source>
        <dbReference type="ARBA" id="ARBA00004170"/>
    </source>
</evidence>
<keyword evidence="5" id="KW-0472">Membrane</keyword>
<name>A0AAF3ESF0_9BILA</name>
<dbReference type="GO" id="GO:0006886">
    <property type="term" value="P:intracellular protein transport"/>
    <property type="evidence" value="ECO:0007669"/>
    <property type="project" value="TreeGrafter"/>
</dbReference>
<dbReference type="AlphaFoldDB" id="A0AAF3ESF0"/>
<evidence type="ECO:0000256" key="5">
    <source>
        <dbReference type="ARBA" id="ARBA00023136"/>
    </source>
</evidence>
<dbReference type="PANTHER" id="PTHR11099">
    <property type="entry name" value="VACUOLAR SORTING PROTEIN 35"/>
    <property type="match status" value="1"/>
</dbReference>
<protein>
    <recommendedName>
        <fullName evidence="6">Vacuolar protein sorting-associated protein 35</fullName>
    </recommendedName>
</protein>
<organism evidence="7 8">
    <name type="scientific">Mesorhabditis belari</name>
    <dbReference type="NCBI Taxonomy" id="2138241"/>
    <lineage>
        <taxon>Eukaryota</taxon>
        <taxon>Metazoa</taxon>
        <taxon>Ecdysozoa</taxon>
        <taxon>Nematoda</taxon>
        <taxon>Chromadorea</taxon>
        <taxon>Rhabditida</taxon>
        <taxon>Rhabditina</taxon>
        <taxon>Rhabditomorpha</taxon>
        <taxon>Rhabditoidea</taxon>
        <taxon>Rhabditidae</taxon>
        <taxon>Mesorhabditinae</taxon>
        <taxon>Mesorhabditis</taxon>
    </lineage>
</organism>
<dbReference type="GO" id="GO:0030906">
    <property type="term" value="C:retromer, cargo-selective complex"/>
    <property type="evidence" value="ECO:0007669"/>
    <property type="project" value="InterPro"/>
</dbReference>
<proteinExistence type="inferred from homology"/>
<accession>A0AAF3ESF0</accession>
<dbReference type="GO" id="GO:0042147">
    <property type="term" value="P:retrograde transport, endosome to Golgi"/>
    <property type="evidence" value="ECO:0007669"/>
    <property type="project" value="InterPro"/>
</dbReference>
<sequence length="799" mass="90939">MEAMRIDDTNSVEQEKFLETAVKTVKAEAFEMKRSLDKSKRMDALKHASIMLAELRTGLLTPKYYYRLYIDVVNELNHLESFLLDELEKEKKEESIAELYEHVQYAGTIIPRMYLMITVGVVYMKLMPQMRAELLNDLVEMSRGVQHPLRGLFLRHYLLQVTKSLLPDAAEGVEPAIPGSGTVRDTIDFIKLNFSEMNKLWVRQQHQGPSKEREKRERERMELRILVGTNLVRLSQLEHLTQEVYEKEVLPSILEQVVSCRDPISQEYLMECVIQVFADEFHLATLNEFLASCKELAQEVHIKNVLIALIDRLSLYVSNAVGSNIREEIQLFEIFSAQAEGLIQSRSDMPIEDIVSLHTALVSLAVKCYGEKLAYANTVFLSLANNLKDKQVEGIDMYSHAGKELIRVLRVPVDEYKDVLRVALLTDYPRAMLPLNYRGRCTASAFILQNLIDNETGLKSTDDIDAVCSLIECLLSDQPDQPEDAHDSEEFADELNLIASMIHLIKAEDRDVQFLLLNGLRKRLGAGGKWRIRKTLPPIIFSIYELALNYQQSDGDENWDMKVRKMFVCAMGTIGALITTGEMTQLPLNLYLEGAIVANRIKFSENAMVVYEFISKALSVLEDEIADSRERLSALALVTNSVLKVDCLASENWEPLVGQIILAGSKMFKKADQVRTLCSAASLYWKGKVAESEGELRNGNKVTEILKKSAKVAAQCMEPLVQQQLFVHLLNQYYYFYEDGCTVISPDVLSELISRTRDAAIQLEPSREADDIDQHLQHTLQHIRNTKDKYPELAEKLQI</sequence>
<dbReference type="PANTHER" id="PTHR11099:SF0">
    <property type="entry name" value="VACUOLAR PROTEIN SORTING-ASSOCIATED PROTEIN 35"/>
    <property type="match status" value="1"/>
</dbReference>
<evidence type="ECO:0000256" key="3">
    <source>
        <dbReference type="ARBA" id="ARBA00022448"/>
    </source>
</evidence>
<keyword evidence="7" id="KW-1185">Reference proteome</keyword>
<dbReference type="WBParaSite" id="MBELARI_LOCUS1655">
    <property type="protein sequence ID" value="MBELARI_LOCUS1655"/>
    <property type="gene ID" value="MBELARI_LOCUS1655"/>
</dbReference>
<evidence type="ECO:0000313" key="9">
    <source>
        <dbReference type="WBParaSite" id="MBELARI_LOCUS19231"/>
    </source>
</evidence>
<evidence type="ECO:0000313" key="7">
    <source>
        <dbReference type="Proteomes" id="UP000887575"/>
    </source>
</evidence>
<evidence type="ECO:0000313" key="8">
    <source>
        <dbReference type="WBParaSite" id="MBELARI_LOCUS1655"/>
    </source>
</evidence>
<keyword evidence="3 6" id="KW-0813">Transport</keyword>
<keyword evidence="4 6" id="KW-0653">Protein transport</keyword>
<dbReference type="Pfam" id="PF03635">
    <property type="entry name" value="Vps35"/>
    <property type="match status" value="1"/>
</dbReference>
<dbReference type="PIRSF" id="PIRSF009375">
    <property type="entry name" value="Retromer_Vps35"/>
    <property type="match status" value="1"/>
</dbReference>
<dbReference type="GO" id="GO:0005770">
    <property type="term" value="C:late endosome"/>
    <property type="evidence" value="ECO:0007669"/>
    <property type="project" value="TreeGrafter"/>
</dbReference>
<dbReference type="Proteomes" id="UP000887575">
    <property type="component" value="Unassembled WGS sequence"/>
</dbReference>
<dbReference type="Gene3D" id="1.25.40.660">
    <property type="entry name" value="Vacuolar protein sorting-associated protein 35, helical subcomplex Vps35-C"/>
    <property type="match status" value="1"/>
</dbReference>
<dbReference type="InterPro" id="IPR042491">
    <property type="entry name" value="Vps35_C"/>
</dbReference>
<evidence type="ECO:0000256" key="6">
    <source>
        <dbReference type="PIRNR" id="PIRNR009375"/>
    </source>
</evidence>
<dbReference type="GO" id="GO:0005829">
    <property type="term" value="C:cytosol"/>
    <property type="evidence" value="ECO:0007669"/>
    <property type="project" value="GOC"/>
</dbReference>
<comment type="subcellular location">
    <subcellularLocation>
        <location evidence="1">Membrane</location>
        <topology evidence="1">Peripheral membrane protein</topology>
    </subcellularLocation>
</comment>
<evidence type="ECO:0000256" key="4">
    <source>
        <dbReference type="ARBA" id="ARBA00022927"/>
    </source>
</evidence>
<evidence type="ECO:0000256" key="2">
    <source>
        <dbReference type="ARBA" id="ARBA00006536"/>
    </source>
</evidence>
<dbReference type="WBParaSite" id="MBELARI_LOCUS19231">
    <property type="protein sequence ID" value="MBELARI_LOCUS19231"/>
    <property type="gene ID" value="MBELARI_LOCUS19231"/>
</dbReference>
<comment type="similarity">
    <text evidence="2 6">Belongs to the VPS35 family.</text>
</comment>
<comment type="function">
    <text evidence="6">Plays a role in vesicular protein sorting.</text>
</comment>